<dbReference type="AlphaFoldDB" id="X0UCJ0"/>
<comment type="caution">
    <text evidence="1">The sequence shown here is derived from an EMBL/GenBank/DDBJ whole genome shotgun (WGS) entry which is preliminary data.</text>
</comment>
<feature type="non-terminal residue" evidence="1">
    <location>
        <position position="273"/>
    </location>
</feature>
<name>X0UCJ0_9ZZZZ</name>
<gene>
    <name evidence="1" type="ORF">S01H1_32474</name>
</gene>
<proteinExistence type="predicted"/>
<accession>X0UCJ0</accession>
<organism evidence="1">
    <name type="scientific">marine sediment metagenome</name>
    <dbReference type="NCBI Taxonomy" id="412755"/>
    <lineage>
        <taxon>unclassified sequences</taxon>
        <taxon>metagenomes</taxon>
        <taxon>ecological metagenomes</taxon>
    </lineage>
</organism>
<feature type="non-terminal residue" evidence="1">
    <location>
        <position position="1"/>
    </location>
</feature>
<protein>
    <submittedName>
        <fullName evidence="1">Uncharacterized protein</fullName>
    </submittedName>
</protein>
<reference evidence="1" key="1">
    <citation type="journal article" date="2014" name="Front. Microbiol.">
        <title>High frequency of phylogenetically diverse reductive dehalogenase-homologous genes in deep subseafloor sedimentary metagenomes.</title>
        <authorList>
            <person name="Kawai M."/>
            <person name="Futagami T."/>
            <person name="Toyoda A."/>
            <person name="Takaki Y."/>
            <person name="Nishi S."/>
            <person name="Hori S."/>
            <person name="Arai W."/>
            <person name="Tsubouchi T."/>
            <person name="Morono Y."/>
            <person name="Uchiyama I."/>
            <person name="Ito T."/>
            <person name="Fujiyama A."/>
            <person name="Inagaki F."/>
            <person name="Takami H."/>
        </authorList>
    </citation>
    <scope>NUCLEOTIDE SEQUENCE</scope>
    <source>
        <strain evidence="1">Expedition CK06-06</strain>
    </source>
</reference>
<sequence length="273" mass="31252">AAIRIIDNAAMLNVNTACKFDPCEVPLFCERIDGSSQMQINLAGLARFEDDVDEIHTARCGSDGDPNWGAFQDDMIWCIESPAGDYVPFDISDELELRYRYCITSRAQTRLESVWNWTIGWDVPSLKDEPYGGGGGTLEDWQKSVTDPYDPNNNYYRRHLLTTYNIDRIIDPNGRKMININDETTDVEELEELYRGLQSSIDSYLAPPIRRQIERRYAQLAVNIIDFADRDDIDNDGFLDRDCVTTFVDPCDITITYYGFEAQPFITEIGMKS</sequence>
<evidence type="ECO:0000313" key="1">
    <source>
        <dbReference type="EMBL" id="GAG03479.1"/>
    </source>
</evidence>
<dbReference type="EMBL" id="BARS01020111">
    <property type="protein sequence ID" value="GAG03479.1"/>
    <property type="molecule type" value="Genomic_DNA"/>
</dbReference>